<evidence type="ECO:0000313" key="1">
    <source>
        <dbReference type="EMBL" id="SEJ30989.1"/>
    </source>
</evidence>
<gene>
    <name evidence="1" type="ORF">SAMN05192539_100938</name>
</gene>
<organism evidence="1 2">
    <name type="scientific">Paraburkholderia diazotrophica</name>
    <dbReference type="NCBI Taxonomy" id="667676"/>
    <lineage>
        <taxon>Bacteria</taxon>
        <taxon>Pseudomonadati</taxon>
        <taxon>Pseudomonadota</taxon>
        <taxon>Betaproteobacteria</taxon>
        <taxon>Burkholderiales</taxon>
        <taxon>Burkholderiaceae</taxon>
        <taxon>Paraburkholderia</taxon>
    </lineage>
</organism>
<keyword evidence="2" id="KW-1185">Reference proteome</keyword>
<accession>A0A1H6XPI4</accession>
<proteinExistence type="predicted"/>
<dbReference type="RefSeq" id="WP_090865828.1">
    <property type="nucleotide sequence ID" value="NZ_FNYE01000009.1"/>
</dbReference>
<evidence type="ECO:0000313" key="2">
    <source>
        <dbReference type="Proteomes" id="UP000198866"/>
    </source>
</evidence>
<dbReference type="Proteomes" id="UP000198866">
    <property type="component" value="Unassembled WGS sequence"/>
</dbReference>
<dbReference type="OrthoDB" id="5879561at2"/>
<dbReference type="AlphaFoldDB" id="A0A1H6XPI4"/>
<dbReference type="EMBL" id="FNYE01000009">
    <property type="protein sequence ID" value="SEJ30989.1"/>
    <property type="molecule type" value="Genomic_DNA"/>
</dbReference>
<name>A0A1H6XPI4_9BURK</name>
<sequence>MAFYFVEPEVAGGLGKHTVLDSSVYPPNVTQLHYRIINWLGDALLESFPALIITREAADALQAMGATGMAYRTVEITVSDSFQEIYPDRELPEFLWLCVPGAAGKDDLGIADDSRLVVSERALKQLKAFGLNHAIIETYSGST</sequence>
<protein>
    <submittedName>
        <fullName evidence="1">Uncharacterized protein</fullName>
    </submittedName>
</protein>
<reference evidence="2" key="1">
    <citation type="submission" date="2016-10" db="EMBL/GenBank/DDBJ databases">
        <authorList>
            <person name="Varghese N."/>
            <person name="Submissions S."/>
        </authorList>
    </citation>
    <scope>NUCLEOTIDE SEQUENCE [LARGE SCALE GENOMIC DNA]</scope>
    <source>
        <strain evidence="2">LMG 26031</strain>
    </source>
</reference>